<comment type="caution">
    <text evidence="1">The sequence shown here is derived from an EMBL/GenBank/DDBJ whole genome shotgun (WGS) entry which is preliminary data.</text>
</comment>
<evidence type="ECO:0000313" key="2">
    <source>
        <dbReference type="Proteomes" id="UP000821865"/>
    </source>
</evidence>
<accession>A0ACB8CIJ9</accession>
<protein>
    <submittedName>
        <fullName evidence="1">Uncharacterized protein</fullName>
    </submittedName>
</protein>
<dbReference type="EMBL" id="CM023476">
    <property type="protein sequence ID" value="KAH7942498.1"/>
    <property type="molecule type" value="Genomic_DNA"/>
</dbReference>
<reference evidence="1" key="1">
    <citation type="submission" date="2020-05" db="EMBL/GenBank/DDBJ databases">
        <title>Large-scale comparative analyses of tick genomes elucidate their genetic diversity and vector capacities.</title>
        <authorList>
            <person name="Jia N."/>
            <person name="Wang J."/>
            <person name="Shi W."/>
            <person name="Du L."/>
            <person name="Sun Y."/>
            <person name="Zhan W."/>
            <person name="Jiang J."/>
            <person name="Wang Q."/>
            <person name="Zhang B."/>
            <person name="Ji P."/>
            <person name="Sakyi L.B."/>
            <person name="Cui X."/>
            <person name="Yuan T."/>
            <person name="Jiang B."/>
            <person name="Yang W."/>
            <person name="Lam T.T.-Y."/>
            <person name="Chang Q."/>
            <person name="Ding S."/>
            <person name="Wang X."/>
            <person name="Zhu J."/>
            <person name="Ruan X."/>
            <person name="Zhao L."/>
            <person name="Wei J."/>
            <person name="Que T."/>
            <person name="Du C."/>
            <person name="Cheng J."/>
            <person name="Dai P."/>
            <person name="Han X."/>
            <person name="Huang E."/>
            <person name="Gao Y."/>
            <person name="Liu J."/>
            <person name="Shao H."/>
            <person name="Ye R."/>
            <person name="Li L."/>
            <person name="Wei W."/>
            <person name="Wang X."/>
            <person name="Wang C."/>
            <person name="Yang T."/>
            <person name="Huo Q."/>
            <person name="Li W."/>
            <person name="Guo W."/>
            <person name="Chen H."/>
            <person name="Zhou L."/>
            <person name="Ni X."/>
            <person name="Tian J."/>
            <person name="Zhou Y."/>
            <person name="Sheng Y."/>
            <person name="Liu T."/>
            <person name="Pan Y."/>
            <person name="Xia L."/>
            <person name="Li J."/>
            <person name="Zhao F."/>
            <person name="Cao W."/>
        </authorList>
    </citation>
    <scope>NUCLEOTIDE SEQUENCE</scope>
    <source>
        <strain evidence="1">Dsil-2018</strain>
    </source>
</reference>
<gene>
    <name evidence="1" type="ORF">HPB49_024652</name>
</gene>
<keyword evidence="2" id="KW-1185">Reference proteome</keyword>
<organism evidence="1 2">
    <name type="scientific">Dermacentor silvarum</name>
    <name type="common">Tick</name>
    <dbReference type="NCBI Taxonomy" id="543639"/>
    <lineage>
        <taxon>Eukaryota</taxon>
        <taxon>Metazoa</taxon>
        <taxon>Ecdysozoa</taxon>
        <taxon>Arthropoda</taxon>
        <taxon>Chelicerata</taxon>
        <taxon>Arachnida</taxon>
        <taxon>Acari</taxon>
        <taxon>Parasitiformes</taxon>
        <taxon>Ixodida</taxon>
        <taxon>Ixodoidea</taxon>
        <taxon>Ixodidae</taxon>
        <taxon>Rhipicephalinae</taxon>
        <taxon>Dermacentor</taxon>
    </lineage>
</organism>
<dbReference type="Proteomes" id="UP000821865">
    <property type="component" value="Chromosome 7"/>
</dbReference>
<proteinExistence type="predicted"/>
<evidence type="ECO:0000313" key="1">
    <source>
        <dbReference type="EMBL" id="KAH7942498.1"/>
    </source>
</evidence>
<sequence length="866" mass="96191">MAFREPPPKAHCFTFNAPTGSSADEIIDAIEETVGPGGLETLQHQGGVKFIAAVASAAAAVKLSSRGSFVLNGASVPVAQVGPRVLYISAFRVPPYVGDATLAAALSTYGKVLAIQESQFKGRPTVGTGVRVIRMEMAKPVPNFLSVQGHRIMFDYRGIRKVCSRCGAEGHLGKTCETPRCERCEVYGHETAKCTSPCRRCSGNHVTADCFLPRSYAAAAASANIPASIEDNDGQPDQDEVQTPLEGPRHSELSQTASRSESSDSSEDEDFPPLPSTERSTTEVSASETDSSKTTSPSEHETDAADSATRESVAVNEPTDEPRPSVDRRLHPQPEQTPSPGTGRETGLAQARGYQVPRTTDASLMNPVSQVTDLLLKTEAMDTDKPDIKRTREAETDSSGSQKNDLVERSAEHRIWDDFKTAWRPILTRAGRDRKMRITHELNEILRRMRIVRNADSLTFAMQDYLDLLKARYETLLRQSSRAASIATTQGKPLSDPVVLRYIRAGSAEDKGPTRIPYVTLPDGALSDRSSDICTVFTKHVAEVLTAKEGSWDRDDYSDSLREFCRDLPQVSEDILQRLCEPATPEELRAVVKDMNASSAPGPDGIPIQFYVRFFDAVKESLLSMVNTFINLDFVWCCHVAVASRNVGMRREFVKWPPPGHTVSKFEYNEQSYNPENLVSLEQYVQVQASENVYDLEANLAVLKLYQFNPVNFNNDVAVAILLKALTNLPHTDFVLCKCLIDQEKLANKEIQLALHLHYLLEMCDFQKFWESVKGKPLLQTISGFNDSVRKFVCYVVNMTYQHIDKSLLSDFLDVTGPELQMWIQRNGWQDLGNGSVFVANQEEIVKTKNITEKIDFESECDPRRD</sequence>
<name>A0ACB8CIJ9_DERSI</name>